<sequence>MNIFDQIGDSVSALGVDVGGTAVKAVLVDDAGTVLETRSRPTPRRGPSVVPEVLDVVGHLAEELPADQVGVAVPGVVDERRGTGVFSENLGWRDVPFADLLTDRLRRPVAFTHDVRAGALAENRLGGGRGARTMLFLPIGTGIASALVTNGHVHDADGYAGELGHVDVGHGEPCLCGGTGCLEAVASAAAIARRYTALTGRETSGAVDVARRVEAGEPEAVTVWKDAVESLVTALAWTASVLAPEVVVVGGGLSGANRLLLEPLARGLSARLRFQREPRLVRAALGGLAGCRGAALAAIVRH</sequence>
<organism evidence="2 3">
    <name type="scientific">Lentzea sokolovensis</name>
    <dbReference type="NCBI Taxonomy" id="3095429"/>
    <lineage>
        <taxon>Bacteria</taxon>
        <taxon>Bacillati</taxon>
        <taxon>Actinomycetota</taxon>
        <taxon>Actinomycetes</taxon>
        <taxon>Pseudonocardiales</taxon>
        <taxon>Pseudonocardiaceae</taxon>
        <taxon>Lentzea</taxon>
    </lineage>
</organism>
<dbReference type="RefSeq" id="WP_319974058.1">
    <property type="nucleotide sequence ID" value="NZ_JAXAVU010000004.1"/>
</dbReference>
<comment type="similarity">
    <text evidence="1">Belongs to the ROK (NagC/XylR) family.</text>
</comment>
<name>A0ABU4USE5_9PSEU</name>
<proteinExistence type="inferred from homology"/>
<evidence type="ECO:0000256" key="1">
    <source>
        <dbReference type="ARBA" id="ARBA00006479"/>
    </source>
</evidence>
<gene>
    <name evidence="2" type="ORF">SK854_06430</name>
</gene>
<dbReference type="EMBL" id="JAXAVU010000004">
    <property type="protein sequence ID" value="MDX8141738.1"/>
    <property type="molecule type" value="Genomic_DNA"/>
</dbReference>
<reference evidence="2 3" key="1">
    <citation type="submission" date="2023-11" db="EMBL/GenBank/DDBJ databases">
        <title>Lentzea sokolovensis, sp. nov., Lentzea kristufkii, sp. nov., and Lentzea miocenensis, sp. nov., rare actinobacteria from Sokolov Coal Basin, Miocene lacustrine sediment, Czech Republic.</title>
        <authorList>
            <person name="Lara A."/>
            <person name="Kotroba L."/>
            <person name="Nouioui I."/>
            <person name="Neumann-Schaal M."/>
            <person name="Mast Y."/>
            <person name="Chronakova A."/>
        </authorList>
    </citation>
    <scope>NUCLEOTIDE SEQUENCE [LARGE SCALE GENOMIC DNA]</scope>
    <source>
        <strain evidence="2 3">BCCO 10_0061</strain>
    </source>
</reference>
<protein>
    <submittedName>
        <fullName evidence="2">ROK family protein</fullName>
    </submittedName>
</protein>
<comment type="caution">
    <text evidence="2">The sequence shown here is derived from an EMBL/GenBank/DDBJ whole genome shotgun (WGS) entry which is preliminary data.</text>
</comment>
<dbReference type="InterPro" id="IPR043129">
    <property type="entry name" value="ATPase_NBD"/>
</dbReference>
<dbReference type="InterPro" id="IPR000600">
    <property type="entry name" value="ROK"/>
</dbReference>
<accession>A0ABU4USE5</accession>
<evidence type="ECO:0000313" key="2">
    <source>
        <dbReference type="EMBL" id="MDX8141738.1"/>
    </source>
</evidence>
<dbReference type="PANTHER" id="PTHR18964:SF149">
    <property type="entry name" value="BIFUNCTIONAL UDP-N-ACETYLGLUCOSAMINE 2-EPIMERASE_N-ACETYLMANNOSAMINE KINASE"/>
    <property type="match status" value="1"/>
</dbReference>
<evidence type="ECO:0000313" key="3">
    <source>
        <dbReference type="Proteomes" id="UP001285352"/>
    </source>
</evidence>
<dbReference type="SUPFAM" id="SSF53067">
    <property type="entry name" value="Actin-like ATPase domain"/>
    <property type="match status" value="1"/>
</dbReference>
<dbReference type="Pfam" id="PF00480">
    <property type="entry name" value="ROK"/>
    <property type="match status" value="1"/>
</dbReference>
<keyword evidence="3" id="KW-1185">Reference proteome</keyword>
<dbReference type="PANTHER" id="PTHR18964">
    <property type="entry name" value="ROK (REPRESSOR, ORF, KINASE) FAMILY"/>
    <property type="match status" value="1"/>
</dbReference>
<dbReference type="Gene3D" id="3.30.420.40">
    <property type="match status" value="2"/>
</dbReference>
<dbReference type="Proteomes" id="UP001285352">
    <property type="component" value="Unassembled WGS sequence"/>
</dbReference>